<keyword evidence="4" id="KW-1185">Reference proteome</keyword>
<evidence type="ECO:0000313" key="3">
    <source>
        <dbReference type="EMBL" id="GAA1665516.1"/>
    </source>
</evidence>
<accession>A0ABP4S437</accession>
<keyword evidence="2" id="KW-1133">Transmembrane helix</keyword>
<dbReference type="RefSeq" id="WP_344308178.1">
    <property type="nucleotide sequence ID" value="NZ_BAAANY010000005.1"/>
</dbReference>
<sequence length="155" mass="16825">MSQPNFPEQDPNYPAFGAQPYPADPSAGYAQPPGGFQPNPPPQPGMMPFSQVMAQANNRGAAANRRTTRGGALWAFFSLAMVVGFFIGGYYVTRLFLGTYYGTHLFVGELNFAADDLHEVCLGGAAVLGVFALSFLAIVNRVRRWLLWRSGGGRF</sequence>
<feature type="transmembrane region" description="Helical" evidence="2">
    <location>
        <begin position="117"/>
        <end position="139"/>
    </location>
</feature>
<reference evidence="4" key="1">
    <citation type="journal article" date="2019" name="Int. J. Syst. Evol. Microbiol.">
        <title>The Global Catalogue of Microorganisms (GCM) 10K type strain sequencing project: providing services to taxonomists for standard genome sequencing and annotation.</title>
        <authorList>
            <consortium name="The Broad Institute Genomics Platform"/>
            <consortium name="The Broad Institute Genome Sequencing Center for Infectious Disease"/>
            <person name="Wu L."/>
            <person name="Ma J."/>
        </authorList>
    </citation>
    <scope>NUCLEOTIDE SEQUENCE [LARGE SCALE GENOMIC DNA]</scope>
    <source>
        <strain evidence="4">JCM 14718</strain>
    </source>
</reference>
<keyword evidence="2" id="KW-0472">Membrane</keyword>
<evidence type="ECO:0000256" key="2">
    <source>
        <dbReference type="SAM" id="Phobius"/>
    </source>
</evidence>
<feature type="region of interest" description="Disordered" evidence="1">
    <location>
        <begin position="1"/>
        <end position="48"/>
    </location>
</feature>
<dbReference type="EMBL" id="BAAANY010000005">
    <property type="protein sequence ID" value="GAA1665516.1"/>
    <property type="molecule type" value="Genomic_DNA"/>
</dbReference>
<feature type="transmembrane region" description="Helical" evidence="2">
    <location>
        <begin position="73"/>
        <end position="97"/>
    </location>
</feature>
<protein>
    <submittedName>
        <fullName evidence="3">Uncharacterized protein</fullName>
    </submittedName>
</protein>
<keyword evidence="2" id="KW-0812">Transmembrane</keyword>
<gene>
    <name evidence="3" type="ORF">GCM10009765_13830</name>
</gene>
<organism evidence="3 4">
    <name type="scientific">Fodinicola feengrottensis</name>
    <dbReference type="NCBI Taxonomy" id="435914"/>
    <lineage>
        <taxon>Bacteria</taxon>
        <taxon>Bacillati</taxon>
        <taxon>Actinomycetota</taxon>
        <taxon>Actinomycetes</taxon>
        <taxon>Mycobacteriales</taxon>
        <taxon>Fodinicola</taxon>
    </lineage>
</organism>
<name>A0ABP4S437_9ACTN</name>
<evidence type="ECO:0000256" key="1">
    <source>
        <dbReference type="SAM" id="MobiDB-lite"/>
    </source>
</evidence>
<proteinExistence type="predicted"/>
<comment type="caution">
    <text evidence="3">The sequence shown here is derived from an EMBL/GenBank/DDBJ whole genome shotgun (WGS) entry which is preliminary data.</text>
</comment>
<dbReference type="Proteomes" id="UP001500618">
    <property type="component" value="Unassembled WGS sequence"/>
</dbReference>
<evidence type="ECO:0000313" key="4">
    <source>
        <dbReference type="Proteomes" id="UP001500618"/>
    </source>
</evidence>